<keyword evidence="10" id="KW-1185">Reference proteome</keyword>
<reference evidence="10" key="1">
    <citation type="submission" date="2022-09" db="EMBL/GenBank/DDBJ databases">
        <title>Complete genome sequence of Vulcanisaeta souniana.</title>
        <authorList>
            <person name="Kato S."/>
            <person name="Itoh T."/>
            <person name="Ohkuma M."/>
        </authorList>
    </citation>
    <scope>NUCLEOTIDE SEQUENCE [LARGE SCALE GENOMIC DNA]</scope>
    <source>
        <strain evidence="10">JCM 11219</strain>
    </source>
</reference>
<keyword evidence="3 7" id="KW-0812">Transmembrane</keyword>
<evidence type="ECO:0000313" key="9">
    <source>
        <dbReference type="EMBL" id="BDR92023.1"/>
    </source>
</evidence>
<keyword evidence="6 7" id="KW-0472">Membrane</keyword>
<dbReference type="PANTHER" id="PTHR30406">
    <property type="entry name" value="SULFATE TRANSPORT SYSTEM PERMEASE PROTEIN"/>
    <property type="match status" value="1"/>
</dbReference>
<dbReference type="Proteomes" id="UP001060771">
    <property type="component" value="Chromosome"/>
</dbReference>
<feature type="transmembrane region" description="Helical" evidence="7">
    <location>
        <begin position="105"/>
        <end position="128"/>
    </location>
</feature>
<dbReference type="PROSITE" id="PS50928">
    <property type="entry name" value="ABC_TM1"/>
    <property type="match status" value="1"/>
</dbReference>
<dbReference type="RefSeq" id="WP_229709658.1">
    <property type="nucleotide sequence ID" value="NZ_BMNM01000001.1"/>
</dbReference>
<feature type="transmembrane region" description="Helical" evidence="7">
    <location>
        <begin position="140"/>
        <end position="163"/>
    </location>
</feature>
<evidence type="ECO:0000256" key="6">
    <source>
        <dbReference type="ARBA" id="ARBA00023136"/>
    </source>
</evidence>
<gene>
    <name evidence="9" type="ORF">Vsou_11160</name>
</gene>
<dbReference type="InterPro" id="IPR035906">
    <property type="entry name" value="MetI-like_sf"/>
</dbReference>
<keyword evidence="4 7" id="KW-1133">Transmembrane helix</keyword>
<evidence type="ECO:0000313" key="10">
    <source>
        <dbReference type="Proteomes" id="UP001060771"/>
    </source>
</evidence>
<dbReference type="EMBL" id="AP026830">
    <property type="protein sequence ID" value="BDR92023.1"/>
    <property type="molecule type" value="Genomic_DNA"/>
</dbReference>
<comment type="similarity">
    <text evidence="7">Belongs to the binding-protein-dependent transport system permease family.</text>
</comment>
<keyword evidence="5" id="KW-0764">Sulfate transport</keyword>
<evidence type="ECO:0000256" key="5">
    <source>
        <dbReference type="ARBA" id="ARBA00023032"/>
    </source>
</evidence>
<keyword evidence="2 7" id="KW-0813">Transport</keyword>
<accession>A0ABM8BMD1</accession>
<dbReference type="PANTHER" id="PTHR30406:SF8">
    <property type="entry name" value="SULFATE TRANSPORT SYSTEM PERMEASE PROTEIN CYST"/>
    <property type="match status" value="1"/>
</dbReference>
<dbReference type="SUPFAM" id="SSF161098">
    <property type="entry name" value="MetI-like"/>
    <property type="match status" value="1"/>
</dbReference>
<comment type="subcellular location">
    <subcellularLocation>
        <location evidence="7">Cell membrane</location>
        <topology evidence="7">Multi-pass membrane protein</topology>
    </subcellularLocation>
    <subcellularLocation>
        <location evidence="1">Membrane</location>
        <topology evidence="1">Multi-pass membrane protein</topology>
    </subcellularLocation>
</comment>
<evidence type="ECO:0000256" key="4">
    <source>
        <dbReference type="ARBA" id="ARBA00022989"/>
    </source>
</evidence>
<evidence type="ECO:0000256" key="3">
    <source>
        <dbReference type="ARBA" id="ARBA00022692"/>
    </source>
</evidence>
<protein>
    <submittedName>
        <fullName evidence="9">Molybdenum ABC transporter permease</fullName>
    </submittedName>
</protein>
<evidence type="ECO:0000259" key="8">
    <source>
        <dbReference type="PROSITE" id="PS50928"/>
    </source>
</evidence>
<dbReference type="Pfam" id="PF00528">
    <property type="entry name" value="BPD_transp_1"/>
    <property type="match status" value="1"/>
</dbReference>
<feature type="transmembrane region" description="Helical" evidence="7">
    <location>
        <begin position="21"/>
        <end position="51"/>
    </location>
</feature>
<dbReference type="Gene3D" id="1.10.3720.10">
    <property type="entry name" value="MetI-like"/>
    <property type="match status" value="1"/>
</dbReference>
<evidence type="ECO:0000256" key="1">
    <source>
        <dbReference type="ARBA" id="ARBA00004141"/>
    </source>
</evidence>
<dbReference type="CDD" id="cd06261">
    <property type="entry name" value="TM_PBP2"/>
    <property type="match status" value="1"/>
</dbReference>
<feature type="transmembrane region" description="Helical" evidence="7">
    <location>
        <begin position="250"/>
        <end position="273"/>
    </location>
</feature>
<evidence type="ECO:0000256" key="7">
    <source>
        <dbReference type="RuleBase" id="RU363032"/>
    </source>
</evidence>
<sequence length="287" mass="31467">MHPYSQARAKGLKSMHLLKRNIFIFLILLVSIFIFSILIIYPLALLIVLGLPMIPRALSVISFIQAIEVTVVMSTLSALVAIIMGTPIAYVMARYEFHLKSVVDALIDVPIMIPHIIVGIMIVLAFASRYGLGPFLKAHGINFINTLWGATAAVAFLSSTYYIRVVEASIRMVSPDMEAVARTLGAGRLRVFTSIILPRIWRPMATGAILSWARSVSEAGALFIVAYYVLFGRNLVYPASVYIYESYVGIGLVNAVEFSAALVVIMLIIFVAYRILVSLGGGNAWHG</sequence>
<feature type="transmembrane region" description="Helical" evidence="7">
    <location>
        <begin position="71"/>
        <end position="93"/>
    </location>
</feature>
<evidence type="ECO:0000256" key="2">
    <source>
        <dbReference type="ARBA" id="ARBA00022448"/>
    </source>
</evidence>
<dbReference type="InterPro" id="IPR000515">
    <property type="entry name" value="MetI-like"/>
</dbReference>
<feature type="transmembrane region" description="Helical" evidence="7">
    <location>
        <begin position="209"/>
        <end position="230"/>
    </location>
</feature>
<name>A0ABM8BMD1_9CREN</name>
<dbReference type="InterPro" id="IPR005667">
    <property type="entry name" value="Sulph_transpt2"/>
</dbReference>
<proteinExistence type="inferred from homology"/>
<feature type="domain" description="ABC transmembrane type-1" evidence="8">
    <location>
        <begin position="67"/>
        <end position="277"/>
    </location>
</feature>
<organism evidence="9 10">
    <name type="scientific">Vulcanisaeta souniana JCM 11219</name>
    <dbReference type="NCBI Taxonomy" id="1293586"/>
    <lineage>
        <taxon>Archaea</taxon>
        <taxon>Thermoproteota</taxon>
        <taxon>Thermoprotei</taxon>
        <taxon>Thermoproteales</taxon>
        <taxon>Thermoproteaceae</taxon>
        <taxon>Vulcanisaeta</taxon>
    </lineage>
</organism>